<dbReference type="GO" id="GO:0004605">
    <property type="term" value="F:phosphatidate cytidylyltransferase activity"/>
    <property type="evidence" value="ECO:0007669"/>
    <property type="project" value="UniProtKB-EC"/>
</dbReference>
<evidence type="ECO:0000256" key="5">
    <source>
        <dbReference type="ARBA" id="ARBA00010185"/>
    </source>
</evidence>
<comment type="catalytic activity">
    <reaction evidence="1 16">
        <text>a 1,2-diacyl-sn-glycero-3-phosphate + CTP + H(+) = a CDP-1,2-diacyl-sn-glycerol + diphosphate</text>
        <dbReference type="Rhea" id="RHEA:16229"/>
        <dbReference type="ChEBI" id="CHEBI:15378"/>
        <dbReference type="ChEBI" id="CHEBI:33019"/>
        <dbReference type="ChEBI" id="CHEBI:37563"/>
        <dbReference type="ChEBI" id="CHEBI:58332"/>
        <dbReference type="ChEBI" id="CHEBI:58608"/>
        <dbReference type="EC" id="2.7.7.41"/>
    </reaction>
</comment>
<dbReference type="UniPathway" id="UPA00557">
    <property type="reaction ID" value="UER00614"/>
</dbReference>
<protein>
    <recommendedName>
        <fullName evidence="6 16">Phosphatidate cytidylyltransferase</fullName>
        <ecNumber evidence="6 16">2.7.7.41</ecNumber>
    </recommendedName>
</protein>
<evidence type="ECO:0000256" key="15">
    <source>
        <dbReference type="ARBA" id="ARBA00023264"/>
    </source>
</evidence>
<evidence type="ECO:0000256" key="12">
    <source>
        <dbReference type="ARBA" id="ARBA00023098"/>
    </source>
</evidence>
<evidence type="ECO:0000256" key="9">
    <source>
        <dbReference type="ARBA" id="ARBA00022692"/>
    </source>
</evidence>
<evidence type="ECO:0000256" key="6">
    <source>
        <dbReference type="ARBA" id="ARBA00012487"/>
    </source>
</evidence>
<feature type="signal peptide" evidence="19">
    <location>
        <begin position="1"/>
        <end position="28"/>
    </location>
</feature>
<keyword evidence="11 18" id="KW-1133">Transmembrane helix</keyword>
<evidence type="ECO:0000256" key="16">
    <source>
        <dbReference type="RuleBase" id="RU003938"/>
    </source>
</evidence>
<evidence type="ECO:0000256" key="10">
    <source>
        <dbReference type="ARBA" id="ARBA00022695"/>
    </source>
</evidence>
<comment type="subcellular location">
    <subcellularLocation>
        <location evidence="2">Membrane</location>
        <topology evidence="2">Multi-pass membrane protein</topology>
    </subcellularLocation>
</comment>
<evidence type="ECO:0000256" key="8">
    <source>
        <dbReference type="ARBA" id="ARBA00022679"/>
    </source>
</evidence>
<comment type="similarity">
    <text evidence="5 16">Belongs to the CDS family.</text>
</comment>
<feature type="chain" id="PRO_5031346265" description="Phosphatidate cytidylyltransferase" evidence="19">
    <location>
        <begin position="29"/>
        <end position="491"/>
    </location>
</feature>
<evidence type="ECO:0000256" key="14">
    <source>
        <dbReference type="ARBA" id="ARBA00023209"/>
    </source>
</evidence>
<evidence type="ECO:0000256" key="1">
    <source>
        <dbReference type="ARBA" id="ARBA00001698"/>
    </source>
</evidence>
<evidence type="ECO:0000256" key="7">
    <source>
        <dbReference type="ARBA" id="ARBA00022516"/>
    </source>
</evidence>
<keyword evidence="10 16" id="KW-0548">Nucleotidyltransferase</keyword>
<evidence type="ECO:0000313" key="20">
    <source>
        <dbReference type="EMBL" id="CAD9679708.1"/>
    </source>
</evidence>
<evidence type="ECO:0000256" key="17">
    <source>
        <dbReference type="SAM" id="MobiDB-lite"/>
    </source>
</evidence>
<keyword evidence="8 16" id="KW-0808">Transferase</keyword>
<dbReference type="GO" id="GO:0016020">
    <property type="term" value="C:membrane"/>
    <property type="evidence" value="ECO:0007669"/>
    <property type="project" value="UniProtKB-SubCell"/>
</dbReference>
<gene>
    <name evidence="20" type="ORF">RMAR1173_LOCUS7631</name>
</gene>
<evidence type="ECO:0000256" key="2">
    <source>
        <dbReference type="ARBA" id="ARBA00004141"/>
    </source>
</evidence>
<evidence type="ECO:0000256" key="3">
    <source>
        <dbReference type="ARBA" id="ARBA00005119"/>
    </source>
</evidence>
<dbReference type="EC" id="2.7.7.41" evidence="6 16"/>
<dbReference type="PANTHER" id="PTHR47101">
    <property type="entry name" value="PHOSPHATIDATE CYTIDYLYLTRANSFERASE 5, CHLOROPLASTIC"/>
    <property type="match status" value="1"/>
</dbReference>
<dbReference type="PROSITE" id="PS01315">
    <property type="entry name" value="CDS"/>
    <property type="match status" value="1"/>
</dbReference>
<dbReference type="Pfam" id="PF01148">
    <property type="entry name" value="CTP_transf_1"/>
    <property type="match status" value="1"/>
</dbReference>
<dbReference type="PROSITE" id="PS51257">
    <property type="entry name" value="PROKAR_LIPOPROTEIN"/>
    <property type="match status" value="1"/>
</dbReference>
<comment type="pathway">
    <text evidence="4">Lipid metabolism.</text>
</comment>
<keyword evidence="19" id="KW-0732">Signal</keyword>
<reference evidence="20" key="1">
    <citation type="submission" date="2021-01" db="EMBL/GenBank/DDBJ databases">
        <authorList>
            <person name="Corre E."/>
            <person name="Pelletier E."/>
            <person name="Niang G."/>
            <person name="Scheremetjew M."/>
            <person name="Finn R."/>
            <person name="Kale V."/>
            <person name="Holt S."/>
            <person name="Cochrane G."/>
            <person name="Meng A."/>
            <person name="Brown T."/>
            <person name="Cohen L."/>
        </authorList>
    </citation>
    <scope>NUCLEOTIDE SEQUENCE</scope>
    <source>
        <strain evidence="20">CCMP1243</strain>
    </source>
</reference>
<keyword evidence="13 18" id="KW-0472">Membrane</keyword>
<feature type="compositionally biased region" description="Low complexity" evidence="17">
    <location>
        <begin position="71"/>
        <end position="82"/>
    </location>
</feature>
<feature type="transmembrane region" description="Helical" evidence="18">
    <location>
        <begin position="416"/>
        <end position="436"/>
    </location>
</feature>
<comment type="pathway">
    <text evidence="3 16">Phospholipid metabolism; CDP-diacylglycerol biosynthesis; CDP-diacylglycerol from sn-glycerol 3-phosphate: step 3/3.</text>
</comment>
<feature type="transmembrane region" description="Helical" evidence="18">
    <location>
        <begin position="246"/>
        <end position="275"/>
    </location>
</feature>
<dbReference type="GO" id="GO:0016024">
    <property type="term" value="P:CDP-diacylglycerol biosynthetic process"/>
    <property type="evidence" value="ECO:0007669"/>
    <property type="project" value="UniProtKB-UniPathway"/>
</dbReference>
<feature type="region of interest" description="Disordered" evidence="17">
    <location>
        <begin position="59"/>
        <end position="82"/>
    </location>
</feature>
<sequence>MAPARARTHPGTVSAAMLAVLVSCSVSALQLSPPLSPRGLPSRAPRQGLRRWATPVVDQAGSGVGHGAGPATGAATADTGRPALPPPVAFVVRYFQYMRQLWRPEEDLPRKVQITRLIRWLNSLDEVLEREKGNSSSVETDITTATSMGIADVREACARLKSTLNLDLESHAEQKRVTARNKSSLAKRLATGWALGAGCAWWIFSGNLGHALGLFLLAAVAQLEYYRSVISTGVYPARRISLVTTFIMYMTACYAPSLHQLVIPLAATAVMTWFLVMRPKPGTISEISSSFMGMFYVGYLPSFWVRLRTISEGLPVTTVAAPGFFAALGLPSDIVTQGAVVKFWTCLTIVGCDVGAYFGGKYRGRTKLSTVGRGAAGSASPNKTVEGVLSGMAVSVVMSLAGAKMMQWPLWPMTGALLGVLLSITALVGDLTASLFKRDAGLKDFGNLFPGHGGVMDRFDSYIPTGPLVYCFMRFFLPLFATTPIPTHGHF</sequence>
<evidence type="ECO:0000256" key="4">
    <source>
        <dbReference type="ARBA" id="ARBA00005189"/>
    </source>
</evidence>
<dbReference type="EMBL" id="HBHJ01011730">
    <property type="protein sequence ID" value="CAD9679708.1"/>
    <property type="molecule type" value="Transcribed_RNA"/>
</dbReference>
<evidence type="ECO:0000256" key="18">
    <source>
        <dbReference type="SAM" id="Phobius"/>
    </source>
</evidence>
<keyword evidence="14" id="KW-0594">Phospholipid biosynthesis</keyword>
<evidence type="ECO:0000256" key="19">
    <source>
        <dbReference type="SAM" id="SignalP"/>
    </source>
</evidence>
<keyword evidence="9 16" id="KW-0812">Transmembrane</keyword>
<dbReference type="AlphaFoldDB" id="A0A7S2RST6"/>
<keyword evidence="15" id="KW-1208">Phospholipid metabolism</keyword>
<proteinExistence type="inferred from homology"/>
<organism evidence="20">
    <name type="scientific">Rhizochromulina marina</name>
    <dbReference type="NCBI Taxonomy" id="1034831"/>
    <lineage>
        <taxon>Eukaryota</taxon>
        <taxon>Sar</taxon>
        <taxon>Stramenopiles</taxon>
        <taxon>Ochrophyta</taxon>
        <taxon>Dictyochophyceae</taxon>
        <taxon>Rhizochromulinales</taxon>
        <taxon>Rhizochromulina</taxon>
    </lineage>
</organism>
<evidence type="ECO:0000256" key="13">
    <source>
        <dbReference type="ARBA" id="ARBA00023136"/>
    </source>
</evidence>
<dbReference type="InterPro" id="IPR000374">
    <property type="entry name" value="PC_trans"/>
</dbReference>
<accession>A0A7S2RST6</accession>
<dbReference type="PANTHER" id="PTHR47101:SF1">
    <property type="entry name" value="PHOSPHATIDATE CYTIDYLYLTRANSFERASE 4, CHLOROPLASTIC"/>
    <property type="match status" value="1"/>
</dbReference>
<keyword evidence="7" id="KW-0444">Lipid biosynthesis</keyword>
<name>A0A7S2RST6_9STRA</name>
<feature type="transmembrane region" description="Helical" evidence="18">
    <location>
        <begin position="287"/>
        <end position="305"/>
    </location>
</feature>
<evidence type="ECO:0000256" key="11">
    <source>
        <dbReference type="ARBA" id="ARBA00022989"/>
    </source>
</evidence>
<keyword evidence="12" id="KW-0443">Lipid metabolism</keyword>